<dbReference type="PIRSF" id="PIRSF016184">
    <property type="entry name" value="PhzC_PhzF"/>
    <property type="match status" value="1"/>
</dbReference>
<dbReference type="RefSeq" id="XP_001274779.1">
    <property type="nucleotide sequence ID" value="XM_001274778.1"/>
</dbReference>
<keyword evidence="3" id="KW-1185">Reference proteome</keyword>
<dbReference type="OrthoDB" id="75169at2759"/>
<dbReference type="STRING" id="344612.A1C929"/>
<accession>A1C929</accession>
<dbReference type="Gene3D" id="3.10.310.10">
    <property type="entry name" value="Diaminopimelate Epimerase, Chain A, domain 1"/>
    <property type="match status" value="2"/>
</dbReference>
<dbReference type="NCBIfam" id="TIGR00654">
    <property type="entry name" value="PhzF_family"/>
    <property type="match status" value="1"/>
</dbReference>
<evidence type="ECO:0000313" key="2">
    <source>
        <dbReference type="EMBL" id="EAW13353.1"/>
    </source>
</evidence>
<dbReference type="OMA" id="FIHLHID"/>
<proteinExistence type="predicted"/>
<dbReference type="KEGG" id="act:ACLA_053990"/>
<dbReference type="GeneID" id="4707051"/>
<dbReference type="eggNOG" id="KOG3033">
    <property type="taxonomic scope" value="Eukaryota"/>
</dbReference>
<dbReference type="VEuPathDB" id="FungiDB:ACLA_053990"/>
<dbReference type="Pfam" id="PF02567">
    <property type="entry name" value="PhzC-PhzF"/>
    <property type="match status" value="1"/>
</dbReference>
<dbReference type="PANTHER" id="PTHR13774:SF32">
    <property type="entry name" value="ANTISENSE-ENHANCING SEQUENCE 1"/>
    <property type="match status" value="1"/>
</dbReference>
<dbReference type="GO" id="GO:0005737">
    <property type="term" value="C:cytoplasm"/>
    <property type="evidence" value="ECO:0007669"/>
    <property type="project" value="TreeGrafter"/>
</dbReference>
<dbReference type="Proteomes" id="UP000006701">
    <property type="component" value="Unassembled WGS sequence"/>
</dbReference>
<dbReference type="SUPFAM" id="SSF54506">
    <property type="entry name" value="Diaminopimelate epimerase-like"/>
    <property type="match status" value="1"/>
</dbReference>
<organism evidence="2 3">
    <name type="scientific">Aspergillus clavatus (strain ATCC 1007 / CBS 513.65 / DSM 816 / NCTC 3887 / NRRL 1 / QM 1276 / 107)</name>
    <dbReference type="NCBI Taxonomy" id="344612"/>
    <lineage>
        <taxon>Eukaryota</taxon>
        <taxon>Fungi</taxon>
        <taxon>Dikarya</taxon>
        <taxon>Ascomycota</taxon>
        <taxon>Pezizomycotina</taxon>
        <taxon>Eurotiomycetes</taxon>
        <taxon>Eurotiomycetidae</taxon>
        <taxon>Eurotiales</taxon>
        <taxon>Aspergillaceae</taxon>
        <taxon>Aspergillus</taxon>
        <taxon>Aspergillus subgen. Fumigati</taxon>
    </lineage>
</organism>
<dbReference type="InterPro" id="IPR003719">
    <property type="entry name" value="Phenazine_PhzF-like"/>
</dbReference>
<reference evidence="2 3" key="1">
    <citation type="journal article" date="2008" name="PLoS Genet.">
        <title>Genomic islands in the pathogenic filamentous fungus Aspergillus fumigatus.</title>
        <authorList>
            <person name="Fedorova N.D."/>
            <person name="Khaldi N."/>
            <person name="Joardar V.S."/>
            <person name="Maiti R."/>
            <person name="Amedeo P."/>
            <person name="Anderson M.J."/>
            <person name="Crabtree J."/>
            <person name="Silva J.C."/>
            <person name="Badger J.H."/>
            <person name="Albarraq A."/>
            <person name="Angiuoli S."/>
            <person name="Bussey H."/>
            <person name="Bowyer P."/>
            <person name="Cotty P.J."/>
            <person name="Dyer P.S."/>
            <person name="Egan A."/>
            <person name="Galens K."/>
            <person name="Fraser-Liggett C.M."/>
            <person name="Haas B.J."/>
            <person name="Inman J.M."/>
            <person name="Kent R."/>
            <person name="Lemieux S."/>
            <person name="Malavazi I."/>
            <person name="Orvis J."/>
            <person name="Roemer T."/>
            <person name="Ronning C.M."/>
            <person name="Sundaram J.P."/>
            <person name="Sutton G."/>
            <person name="Turner G."/>
            <person name="Venter J.C."/>
            <person name="White O.R."/>
            <person name="Whitty B.R."/>
            <person name="Youngman P."/>
            <person name="Wolfe K.H."/>
            <person name="Goldman G.H."/>
            <person name="Wortman J.R."/>
            <person name="Jiang B."/>
            <person name="Denning D.W."/>
            <person name="Nierman W.C."/>
        </authorList>
    </citation>
    <scope>NUCLEOTIDE SEQUENCE [LARGE SCALE GENOMIC DNA]</scope>
    <source>
        <strain evidence="3">ATCC 1007 / CBS 513.65 / DSM 816 / NCTC 3887 / NRRL 1</strain>
    </source>
</reference>
<evidence type="ECO:0000256" key="1">
    <source>
        <dbReference type="PIRSR" id="PIRSR016184-1"/>
    </source>
</evidence>
<dbReference type="HOGENOM" id="CLU_048756_1_0_1"/>
<dbReference type="EMBL" id="DS027048">
    <property type="protein sequence ID" value="EAW13353.1"/>
    <property type="molecule type" value="Genomic_DNA"/>
</dbReference>
<dbReference type="GO" id="GO:0016853">
    <property type="term" value="F:isomerase activity"/>
    <property type="evidence" value="ECO:0007669"/>
    <property type="project" value="TreeGrafter"/>
</dbReference>
<dbReference type="AlphaFoldDB" id="A1C929"/>
<name>A1C929_ASPCL</name>
<protein>
    <submittedName>
        <fullName evidence="2">Phenazine biosynthesis-like protein, putative</fullName>
    </submittedName>
</protein>
<sequence length="320" mass="34534">MAQQVRFVTLDVFTSQPYTGNPLAVVFLPDSKQETLTQSQKQSIAREFNLSETIFVHADNGEKRTIDIFTTDCELPFAGHPTIGAGTWFLSLSQDDADKGVVRTLATKSGDIPIALQAGQQLNAVTAKIAHNVRLHQSGFPLQELIRLHPFLSSFFNLMEVAKQTFPVFSIVNGMSQIHVELPSVKALGAVTTATSGEVISAGCGYLDEGWDSGLCVVYFFVRNVKDPQTGANSIRTRAIIGNLEDPATGSAASGLAAYLSHKEGKPGRYKYNIIQGVEMGRRSEIGVEVVVNQNKQIESVELQGGAVKVSEGTILIPPA</sequence>
<gene>
    <name evidence="2" type="ORF">ACLA_053990</name>
</gene>
<dbReference type="PANTHER" id="PTHR13774">
    <property type="entry name" value="PHENAZINE BIOSYNTHESIS PROTEIN"/>
    <property type="match status" value="1"/>
</dbReference>
<feature type="active site" evidence="1">
    <location>
        <position position="52"/>
    </location>
</feature>
<evidence type="ECO:0000313" key="3">
    <source>
        <dbReference type="Proteomes" id="UP000006701"/>
    </source>
</evidence>